<organism evidence="1 2">
    <name type="scientific">Haematococcus lacustris</name>
    <name type="common">Green alga</name>
    <name type="synonym">Haematococcus pluvialis</name>
    <dbReference type="NCBI Taxonomy" id="44745"/>
    <lineage>
        <taxon>Eukaryota</taxon>
        <taxon>Viridiplantae</taxon>
        <taxon>Chlorophyta</taxon>
        <taxon>core chlorophytes</taxon>
        <taxon>Chlorophyceae</taxon>
        <taxon>CS clade</taxon>
        <taxon>Chlamydomonadales</taxon>
        <taxon>Haematococcaceae</taxon>
        <taxon>Haematococcus</taxon>
    </lineage>
</organism>
<comment type="caution">
    <text evidence="1">The sequence shown here is derived from an EMBL/GenBank/DDBJ whole genome shotgun (WGS) entry which is preliminary data.</text>
</comment>
<reference evidence="1 2" key="1">
    <citation type="submission" date="2020-02" db="EMBL/GenBank/DDBJ databases">
        <title>Draft genome sequence of Haematococcus lacustris strain NIES-144.</title>
        <authorList>
            <person name="Morimoto D."/>
            <person name="Nakagawa S."/>
            <person name="Yoshida T."/>
            <person name="Sawayama S."/>
        </authorList>
    </citation>
    <scope>NUCLEOTIDE SEQUENCE [LARGE SCALE GENOMIC DNA]</scope>
    <source>
        <strain evidence="1 2">NIES-144</strain>
    </source>
</reference>
<keyword evidence="2" id="KW-1185">Reference proteome</keyword>
<protein>
    <submittedName>
        <fullName evidence="1">Uncharacterized protein</fullName>
    </submittedName>
</protein>
<dbReference type="AlphaFoldDB" id="A0A699ZBZ4"/>
<dbReference type="Proteomes" id="UP000485058">
    <property type="component" value="Unassembled WGS sequence"/>
</dbReference>
<evidence type="ECO:0000313" key="1">
    <source>
        <dbReference type="EMBL" id="GFH18930.1"/>
    </source>
</evidence>
<gene>
    <name evidence="1" type="ORF">HaLaN_15808</name>
</gene>
<sequence length="113" mass="12284">MRLPCVARRIPGGKLGSRLILARDLRTISACAAVIPPTVGALPVPAKEELPAQESVAADHLHDHCHAGARMPGPRGPFDIRQQHLETLRQNLLAFIKRGSLPLDPSTWILAKH</sequence>
<name>A0A699ZBZ4_HAELA</name>
<evidence type="ECO:0000313" key="2">
    <source>
        <dbReference type="Proteomes" id="UP000485058"/>
    </source>
</evidence>
<dbReference type="EMBL" id="BLLF01001381">
    <property type="protein sequence ID" value="GFH18930.1"/>
    <property type="molecule type" value="Genomic_DNA"/>
</dbReference>
<proteinExistence type="predicted"/>
<accession>A0A699ZBZ4</accession>